<organism evidence="3 4">
    <name type="scientific">Choiromyces venosus 120613-1</name>
    <dbReference type="NCBI Taxonomy" id="1336337"/>
    <lineage>
        <taxon>Eukaryota</taxon>
        <taxon>Fungi</taxon>
        <taxon>Dikarya</taxon>
        <taxon>Ascomycota</taxon>
        <taxon>Pezizomycotina</taxon>
        <taxon>Pezizomycetes</taxon>
        <taxon>Pezizales</taxon>
        <taxon>Tuberaceae</taxon>
        <taxon>Choiromyces</taxon>
    </lineage>
</organism>
<dbReference type="InterPro" id="IPR053181">
    <property type="entry name" value="EcdB-like_regulator"/>
</dbReference>
<sequence length="155" mass="17344">MPTRKRAPTACDSYCTRKTKSDNSRPACGNCAKSGMECFYSGSEEKELGLQGAISENYKDFLHLTTTLAALAEAKKAQADLANGYYAMARERLAQAFVEHSELAVQCLFIPVLAFIQLGSDTAYRLFYTVWVSWQMLHILSPNTEVEMAYEAYLK</sequence>
<evidence type="ECO:0000259" key="2">
    <source>
        <dbReference type="Pfam" id="PF00172"/>
    </source>
</evidence>
<evidence type="ECO:0000313" key="3">
    <source>
        <dbReference type="EMBL" id="RPA96072.1"/>
    </source>
</evidence>
<dbReference type="GO" id="GO:0000981">
    <property type="term" value="F:DNA-binding transcription factor activity, RNA polymerase II-specific"/>
    <property type="evidence" value="ECO:0007669"/>
    <property type="project" value="InterPro"/>
</dbReference>
<proteinExistence type="predicted"/>
<dbReference type="InterPro" id="IPR001138">
    <property type="entry name" value="Zn2Cys6_DnaBD"/>
</dbReference>
<dbReference type="OrthoDB" id="4356994at2759"/>
<keyword evidence="1" id="KW-0539">Nucleus</keyword>
<evidence type="ECO:0000313" key="4">
    <source>
        <dbReference type="Proteomes" id="UP000276215"/>
    </source>
</evidence>
<dbReference type="CDD" id="cd00067">
    <property type="entry name" value="GAL4"/>
    <property type="match status" value="1"/>
</dbReference>
<dbReference type="Proteomes" id="UP000276215">
    <property type="component" value="Unassembled WGS sequence"/>
</dbReference>
<dbReference type="Gene3D" id="4.10.240.10">
    <property type="entry name" value="Zn(2)-C6 fungal-type DNA-binding domain"/>
    <property type="match status" value="1"/>
</dbReference>
<dbReference type="PANTHER" id="PTHR47785">
    <property type="entry name" value="ZN(II)2CYS6 TRANSCRIPTION FACTOR (EUROFUNG)-RELATED-RELATED"/>
    <property type="match status" value="1"/>
</dbReference>
<protein>
    <recommendedName>
        <fullName evidence="2">Zn(2)-C6 fungal-type domain-containing protein</fullName>
    </recommendedName>
</protein>
<gene>
    <name evidence="3" type="ORF">L873DRAFT_1262245</name>
</gene>
<dbReference type="EMBL" id="ML120418">
    <property type="protein sequence ID" value="RPA96072.1"/>
    <property type="molecule type" value="Genomic_DNA"/>
</dbReference>
<keyword evidence="4" id="KW-1185">Reference proteome</keyword>
<dbReference type="AlphaFoldDB" id="A0A3N4JCV9"/>
<feature type="domain" description="Zn(2)-C6 fungal-type" evidence="2">
    <location>
        <begin position="9"/>
        <end position="45"/>
    </location>
</feature>
<dbReference type="Pfam" id="PF00172">
    <property type="entry name" value="Zn_clus"/>
    <property type="match status" value="1"/>
</dbReference>
<accession>A0A3N4JCV9</accession>
<dbReference type="GO" id="GO:0008270">
    <property type="term" value="F:zinc ion binding"/>
    <property type="evidence" value="ECO:0007669"/>
    <property type="project" value="InterPro"/>
</dbReference>
<dbReference type="SUPFAM" id="SSF57701">
    <property type="entry name" value="Zn2/Cys6 DNA-binding domain"/>
    <property type="match status" value="1"/>
</dbReference>
<reference evidence="3 4" key="1">
    <citation type="journal article" date="2018" name="Nat. Ecol. Evol.">
        <title>Pezizomycetes genomes reveal the molecular basis of ectomycorrhizal truffle lifestyle.</title>
        <authorList>
            <person name="Murat C."/>
            <person name="Payen T."/>
            <person name="Noel B."/>
            <person name="Kuo A."/>
            <person name="Morin E."/>
            <person name="Chen J."/>
            <person name="Kohler A."/>
            <person name="Krizsan K."/>
            <person name="Balestrini R."/>
            <person name="Da Silva C."/>
            <person name="Montanini B."/>
            <person name="Hainaut M."/>
            <person name="Levati E."/>
            <person name="Barry K.W."/>
            <person name="Belfiori B."/>
            <person name="Cichocki N."/>
            <person name="Clum A."/>
            <person name="Dockter R.B."/>
            <person name="Fauchery L."/>
            <person name="Guy J."/>
            <person name="Iotti M."/>
            <person name="Le Tacon F."/>
            <person name="Lindquist E.A."/>
            <person name="Lipzen A."/>
            <person name="Malagnac F."/>
            <person name="Mello A."/>
            <person name="Molinier V."/>
            <person name="Miyauchi S."/>
            <person name="Poulain J."/>
            <person name="Riccioni C."/>
            <person name="Rubini A."/>
            <person name="Sitrit Y."/>
            <person name="Splivallo R."/>
            <person name="Traeger S."/>
            <person name="Wang M."/>
            <person name="Zifcakova L."/>
            <person name="Wipf D."/>
            <person name="Zambonelli A."/>
            <person name="Paolocci F."/>
            <person name="Nowrousian M."/>
            <person name="Ottonello S."/>
            <person name="Baldrian P."/>
            <person name="Spatafora J.W."/>
            <person name="Henrissat B."/>
            <person name="Nagy L.G."/>
            <person name="Aury J.M."/>
            <person name="Wincker P."/>
            <person name="Grigoriev I.V."/>
            <person name="Bonfante P."/>
            <person name="Martin F.M."/>
        </authorList>
    </citation>
    <scope>NUCLEOTIDE SEQUENCE [LARGE SCALE GENOMIC DNA]</scope>
    <source>
        <strain evidence="3 4">120613-1</strain>
    </source>
</reference>
<name>A0A3N4JCV9_9PEZI</name>
<evidence type="ECO:0000256" key="1">
    <source>
        <dbReference type="ARBA" id="ARBA00023242"/>
    </source>
</evidence>
<dbReference type="InterPro" id="IPR036864">
    <property type="entry name" value="Zn2-C6_fun-type_DNA-bd_sf"/>
</dbReference>